<dbReference type="AlphaFoldDB" id="A0A402ABS5"/>
<feature type="transmembrane region" description="Helical" evidence="6">
    <location>
        <begin position="172"/>
        <end position="192"/>
    </location>
</feature>
<evidence type="ECO:0000313" key="9">
    <source>
        <dbReference type="Proteomes" id="UP000287188"/>
    </source>
</evidence>
<keyword evidence="6" id="KW-1133">Transmembrane helix</keyword>
<dbReference type="InterPro" id="IPR011009">
    <property type="entry name" value="Kinase-like_dom_sf"/>
</dbReference>
<reference evidence="9" key="1">
    <citation type="submission" date="2018-12" db="EMBL/GenBank/DDBJ databases">
        <title>Tengunoibacter tsumagoiensis gen. nov., sp. nov., Dictyobacter kobayashii sp. nov., D. alpinus sp. nov., and D. joshuensis sp. nov. and description of Dictyobacteraceae fam. nov. within the order Ktedonobacterales isolated from Tengu-no-mugimeshi.</title>
        <authorList>
            <person name="Wang C.M."/>
            <person name="Zheng Y."/>
            <person name="Sakai Y."/>
            <person name="Toyoda A."/>
            <person name="Minakuchi Y."/>
            <person name="Abe K."/>
            <person name="Yokota A."/>
            <person name="Yabe S."/>
        </authorList>
    </citation>
    <scope>NUCLEOTIDE SEQUENCE [LARGE SCALE GENOMIC DNA]</scope>
    <source>
        <strain evidence="9">Uno11</strain>
    </source>
</reference>
<keyword evidence="6" id="KW-0472">Membrane</keyword>
<dbReference type="RefSeq" id="WP_126548424.1">
    <property type="nucleotide sequence ID" value="NZ_BIFS01000001.1"/>
</dbReference>
<evidence type="ECO:0000259" key="7">
    <source>
        <dbReference type="PROSITE" id="PS50011"/>
    </source>
</evidence>
<keyword evidence="1" id="KW-0808">Transferase</keyword>
<sequence>MAPEMAMGEAIDYRADIYELGVVLYTLLDGHVPFAGSNSLAVITRHLRETLPLLHSTRPEIPPGVDAVIQKATAKDRTQRYSSVQAMAQDLHAAIERPASYSARLAQGEDMIPTMVQPAASPMILSHTPPSGMGTYDATPTTMASPMNAEPSNLQVIETPPVRRPIPAQRGAWWRVPLLVLCALALVLAGVVTGTQLLKNKTATTATVTPTVQPTQTTTAKQTPTVAPTATATVKPTAQPTATPATAATPATGVVPTGQLLYSAAAPGPACDTGGGTWEVYNGARINCQGKATQIINTATSKTLQGLFLTGISGKNYPNDYVLEVDLQQDQNSNSSFGLYFRNQPGSLLGTYTFLVEPDGSWRVAVYDNTTGIPKAISQGTFGDIHAASKVAVVIKGSQFSFYANGKSLGNVSDATYASGTAGLAVDQGGTISASNFAIYATA</sequence>
<evidence type="ECO:0000256" key="6">
    <source>
        <dbReference type="SAM" id="Phobius"/>
    </source>
</evidence>
<evidence type="ECO:0000256" key="5">
    <source>
        <dbReference type="SAM" id="MobiDB-lite"/>
    </source>
</evidence>
<keyword evidence="6" id="KW-0812">Transmembrane</keyword>
<proteinExistence type="predicted"/>
<name>A0A402ABS5_9CHLR</name>
<dbReference type="Gene3D" id="2.60.120.560">
    <property type="entry name" value="Exo-inulinase, domain 1"/>
    <property type="match status" value="1"/>
</dbReference>
<dbReference type="PANTHER" id="PTHR43289">
    <property type="entry name" value="MITOGEN-ACTIVATED PROTEIN KINASE KINASE KINASE 20-RELATED"/>
    <property type="match status" value="1"/>
</dbReference>
<dbReference type="OrthoDB" id="9814968at2"/>
<organism evidence="8 9">
    <name type="scientific">Dictyobacter kobayashii</name>
    <dbReference type="NCBI Taxonomy" id="2014872"/>
    <lineage>
        <taxon>Bacteria</taxon>
        <taxon>Bacillati</taxon>
        <taxon>Chloroflexota</taxon>
        <taxon>Ktedonobacteria</taxon>
        <taxon>Ktedonobacterales</taxon>
        <taxon>Dictyobacteraceae</taxon>
        <taxon>Dictyobacter</taxon>
    </lineage>
</organism>
<dbReference type="EMBL" id="BIFS01000001">
    <property type="protein sequence ID" value="GCE16546.1"/>
    <property type="molecule type" value="Genomic_DNA"/>
</dbReference>
<gene>
    <name evidence="8" type="ORF">KDK_03460</name>
</gene>
<protein>
    <recommendedName>
        <fullName evidence="7">Protein kinase domain-containing protein</fullName>
    </recommendedName>
</protein>
<dbReference type="GO" id="GO:0005524">
    <property type="term" value="F:ATP binding"/>
    <property type="evidence" value="ECO:0007669"/>
    <property type="project" value="UniProtKB-KW"/>
</dbReference>
<comment type="caution">
    <text evidence="8">The sequence shown here is derived from an EMBL/GenBank/DDBJ whole genome shotgun (WGS) entry which is preliminary data.</text>
</comment>
<evidence type="ECO:0000256" key="1">
    <source>
        <dbReference type="ARBA" id="ARBA00022679"/>
    </source>
</evidence>
<dbReference type="SUPFAM" id="SSF56112">
    <property type="entry name" value="Protein kinase-like (PK-like)"/>
    <property type="match status" value="1"/>
</dbReference>
<dbReference type="GO" id="GO:0004674">
    <property type="term" value="F:protein serine/threonine kinase activity"/>
    <property type="evidence" value="ECO:0007669"/>
    <property type="project" value="TreeGrafter"/>
</dbReference>
<evidence type="ECO:0000256" key="2">
    <source>
        <dbReference type="ARBA" id="ARBA00022741"/>
    </source>
</evidence>
<dbReference type="Gene3D" id="1.10.510.10">
    <property type="entry name" value="Transferase(Phosphotransferase) domain 1"/>
    <property type="match status" value="1"/>
</dbReference>
<dbReference type="Proteomes" id="UP000287188">
    <property type="component" value="Unassembled WGS sequence"/>
</dbReference>
<evidence type="ECO:0000313" key="8">
    <source>
        <dbReference type="EMBL" id="GCE16546.1"/>
    </source>
</evidence>
<keyword evidence="2" id="KW-0547">Nucleotide-binding</keyword>
<dbReference type="InterPro" id="IPR000719">
    <property type="entry name" value="Prot_kinase_dom"/>
</dbReference>
<dbReference type="PROSITE" id="PS50011">
    <property type="entry name" value="PROTEIN_KINASE_DOM"/>
    <property type="match status" value="1"/>
</dbReference>
<keyword evidence="9" id="KW-1185">Reference proteome</keyword>
<keyword evidence="3" id="KW-0418">Kinase</keyword>
<evidence type="ECO:0000256" key="4">
    <source>
        <dbReference type="ARBA" id="ARBA00022840"/>
    </source>
</evidence>
<feature type="domain" description="Protein kinase" evidence="7">
    <location>
        <begin position="1"/>
        <end position="95"/>
    </location>
</feature>
<accession>A0A402ABS5</accession>
<keyword evidence="4" id="KW-0067">ATP-binding</keyword>
<feature type="region of interest" description="Disordered" evidence="5">
    <location>
        <begin position="215"/>
        <end position="250"/>
    </location>
</feature>
<dbReference type="PANTHER" id="PTHR43289:SF34">
    <property type="entry name" value="SERINE_THREONINE-PROTEIN KINASE YBDM-RELATED"/>
    <property type="match status" value="1"/>
</dbReference>
<evidence type="ECO:0000256" key="3">
    <source>
        <dbReference type="ARBA" id="ARBA00022777"/>
    </source>
</evidence>